<dbReference type="Proteomes" id="UP000192923">
    <property type="component" value="Unassembled WGS sequence"/>
</dbReference>
<feature type="region of interest" description="Disordered" evidence="1">
    <location>
        <begin position="14"/>
        <end position="57"/>
    </location>
</feature>
<dbReference type="EMBL" id="FXAM01000001">
    <property type="protein sequence ID" value="SMF94338.1"/>
    <property type="molecule type" value="Genomic_DNA"/>
</dbReference>
<accession>A0A1Y6CUM9</accession>
<dbReference type="RefSeq" id="WP_085211618.1">
    <property type="nucleotide sequence ID" value="NZ_FXAM01000001.1"/>
</dbReference>
<proteinExistence type="predicted"/>
<dbReference type="STRING" id="1760988.SAMN02949497_1648"/>
<keyword evidence="3" id="KW-1185">Reference proteome</keyword>
<reference evidence="2 3" key="1">
    <citation type="submission" date="2016-12" db="EMBL/GenBank/DDBJ databases">
        <authorList>
            <person name="Song W.-J."/>
            <person name="Kurnit D.M."/>
        </authorList>
    </citation>
    <scope>NUCLEOTIDE SEQUENCE [LARGE SCALE GENOMIC DNA]</scope>
    <source>
        <strain evidence="2 3">175</strain>
    </source>
</reference>
<evidence type="ECO:0000256" key="1">
    <source>
        <dbReference type="SAM" id="MobiDB-lite"/>
    </source>
</evidence>
<organism evidence="2 3">
    <name type="scientific">Methylomagnum ishizawai</name>
    <dbReference type="NCBI Taxonomy" id="1760988"/>
    <lineage>
        <taxon>Bacteria</taxon>
        <taxon>Pseudomonadati</taxon>
        <taxon>Pseudomonadota</taxon>
        <taxon>Gammaproteobacteria</taxon>
        <taxon>Methylococcales</taxon>
        <taxon>Methylococcaceae</taxon>
        <taxon>Methylomagnum</taxon>
    </lineage>
</organism>
<gene>
    <name evidence="2" type="ORF">SAMN02949497_1648</name>
</gene>
<feature type="compositionally biased region" description="Low complexity" evidence="1">
    <location>
        <begin position="44"/>
        <end position="55"/>
    </location>
</feature>
<evidence type="ECO:0000313" key="2">
    <source>
        <dbReference type="EMBL" id="SMF94338.1"/>
    </source>
</evidence>
<evidence type="ECO:0000313" key="3">
    <source>
        <dbReference type="Proteomes" id="UP000192923"/>
    </source>
</evidence>
<sequence length="235" mass="26850">MKEEDKEAIARLIQETSESALPANEPSAKPKAPRSRKKKEPVIAVNGNGNQVAGGDINNTTHIRVAGSSRPKIEVLPPPGSIGANPLLRVRIDDLFKQINDFRHKRLGKSFRFSGIHGDLAKAFGLKSKEWRQIWLWQESRADEVIAWLEAKRDNTQQGRIEKAARGEGYRHTRPHLFRIEKECLEKLGWDGSSPEVRAMRYRMIGKESRADMSYNELARWVAYVQEEVKRFHGE</sequence>
<protein>
    <submittedName>
        <fullName evidence="2">Uncharacterized protein</fullName>
    </submittedName>
</protein>
<dbReference type="AlphaFoldDB" id="A0A1Y6CUM9"/>
<name>A0A1Y6CUM9_9GAMM</name>
<dbReference type="OrthoDB" id="9848213at2"/>